<comment type="caution">
    <text evidence="1">The sequence shown here is derived from an EMBL/GenBank/DDBJ whole genome shotgun (WGS) entry which is preliminary data.</text>
</comment>
<reference evidence="1 2" key="1">
    <citation type="submission" date="2018-06" db="EMBL/GenBank/DDBJ databases">
        <title>Extensive metabolic versatility and redundancy in microbially diverse, dynamic hydrothermal sediments.</title>
        <authorList>
            <person name="Dombrowski N."/>
            <person name="Teske A."/>
            <person name="Baker B.J."/>
        </authorList>
    </citation>
    <scope>NUCLEOTIDE SEQUENCE [LARGE SCALE GENOMIC DNA]</scope>
    <source>
        <strain evidence="1">B79_G16</strain>
    </source>
</reference>
<sequence length="221" mass="26279">MKVENNFVSIVVIGNFNPAIATTEFVANVCDVTPEKIQQKSPEQIQVIRQLEFENFRLEITLERFVLVEKNIEDIYRAKVADFFGNYFKKLSYTPLKAAGFNINCDFSFDDRGAWEKARKKVERVDLYLEFFSANEVDVLEIYSATKEKKYPREARFKVEGEDRITRQINTNYVAAEILKMNYNWEVRRLDKNIENLYLLLDRYKEFCEEFFKFIENMRSG</sequence>
<accession>A0A420ZBG8</accession>
<dbReference type="EMBL" id="QMNG01000065">
    <property type="protein sequence ID" value="RLC36333.1"/>
    <property type="molecule type" value="Genomic_DNA"/>
</dbReference>
<dbReference type="AlphaFoldDB" id="A0A420ZBG8"/>
<name>A0A420ZBG8_UNCK3</name>
<evidence type="ECO:0000313" key="1">
    <source>
        <dbReference type="EMBL" id="RLC36333.1"/>
    </source>
</evidence>
<proteinExistence type="predicted"/>
<evidence type="ECO:0008006" key="3">
    <source>
        <dbReference type="Google" id="ProtNLM"/>
    </source>
</evidence>
<evidence type="ECO:0000313" key="2">
    <source>
        <dbReference type="Proteomes" id="UP000281261"/>
    </source>
</evidence>
<gene>
    <name evidence="1" type="ORF">DRH29_04765</name>
</gene>
<protein>
    <recommendedName>
        <fullName evidence="3">TIGR04255 family protein</fullName>
    </recommendedName>
</protein>
<dbReference type="Proteomes" id="UP000281261">
    <property type="component" value="Unassembled WGS sequence"/>
</dbReference>
<organism evidence="1 2">
    <name type="scientific">candidate division Kazan bacterium</name>
    <dbReference type="NCBI Taxonomy" id="2202143"/>
    <lineage>
        <taxon>Bacteria</taxon>
        <taxon>Bacteria division Kazan-3B-28</taxon>
    </lineage>
</organism>